<evidence type="ECO:0000256" key="1">
    <source>
        <dbReference type="ARBA" id="ARBA00010476"/>
    </source>
</evidence>
<feature type="domain" description="Co-chaperone HscB C-terminal oligomerisation" evidence="3">
    <location>
        <begin position="147"/>
        <end position="218"/>
    </location>
</feature>
<sequence>MFTLFSRLASPRLRLASRSLHFSSPNPTRLCPSCNSKLPSPLPACTVCWNISPLPSDTPYHHLFDLPYDPNPFSVNIPLLKQRFRAAQAVCHPDAWASKGDNKQEVAQALSARLNGAYQGLLNPLSRAEYLLEQNHLPMSEHDQINDMGFMSYIMEARETIEEAEDKDQVACLADKNEVHIKETISETERLVGEEDWKGVKEVAIRLRYLEGIRRAAKEWMDNKL</sequence>
<name>A0A2A9NVB0_9AGAR</name>
<dbReference type="GO" id="GO:0001671">
    <property type="term" value="F:ATPase activator activity"/>
    <property type="evidence" value="ECO:0007669"/>
    <property type="project" value="InterPro"/>
</dbReference>
<dbReference type="PANTHER" id="PTHR14021">
    <property type="entry name" value="IRON-SULFUR CLUSTER CO-CHAPERONE PROTEIN HSCB"/>
    <property type="match status" value="1"/>
</dbReference>
<dbReference type="Pfam" id="PF07743">
    <property type="entry name" value="HSCB_C"/>
    <property type="match status" value="1"/>
</dbReference>
<dbReference type="InterPro" id="IPR009073">
    <property type="entry name" value="HscB_oligo_C"/>
</dbReference>
<dbReference type="InterPro" id="IPR036386">
    <property type="entry name" value="HscB_C_sf"/>
</dbReference>
<dbReference type="InterPro" id="IPR036869">
    <property type="entry name" value="J_dom_sf"/>
</dbReference>
<dbReference type="AlphaFoldDB" id="A0A2A9NVB0"/>
<keyword evidence="5" id="KW-1185">Reference proteome</keyword>
<dbReference type="GO" id="GO:0051087">
    <property type="term" value="F:protein-folding chaperone binding"/>
    <property type="evidence" value="ECO:0007669"/>
    <property type="project" value="InterPro"/>
</dbReference>
<evidence type="ECO:0000259" key="3">
    <source>
        <dbReference type="Pfam" id="PF07743"/>
    </source>
</evidence>
<dbReference type="InterPro" id="IPR004640">
    <property type="entry name" value="HscB"/>
</dbReference>
<reference evidence="4 5" key="1">
    <citation type="submission" date="2014-02" db="EMBL/GenBank/DDBJ databases">
        <title>Transposable element dynamics among asymbiotic and ectomycorrhizal Amanita fungi.</title>
        <authorList>
            <consortium name="DOE Joint Genome Institute"/>
            <person name="Hess J."/>
            <person name="Skrede I."/>
            <person name="Wolfe B."/>
            <person name="LaButti K."/>
            <person name="Ohm R.A."/>
            <person name="Grigoriev I.V."/>
            <person name="Pringle A."/>
        </authorList>
    </citation>
    <scope>NUCLEOTIDE SEQUENCE [LARGE SCALE GENOMIC DNA]</scope>
    <source>
        <strain evidence="4 5">SKay4041</strain>
    </source>
</reference>
<evidence type="ECO:0000313" key="5">
    <source>
        <dbReference type="Proteomes" id="UP000242287"/>
    </source>
</evidence>
<protein>
    <recommendedName>
        <fullName evidence="3">Co-chaperone HscB C-terminal oligomerisation domain-containing protein</fullName>
    </recommendedName>
</protein>
<dbReference type="GO" id="GO:0051259">
    <property type="term" value="P:protein complex oligomerization"/>
    <property type="evidence" value="ECO:0007669"/>
    <property type="project" value="InterPro"/>
</dbReference>
<organism evidence="4 5">
    <name type="scientific">Amanita thiersii Skay4041</name>
    <dbReference type="NCBI Taxonomy" id="703135"/>
    <lineage>
        <taxon>Eukaryota</taxon>
        <taxon>Fungi</taxon>
        <taxon>Dikarya</taxon>
        <taxon>Basidiomycota</taxon>
        <taxon>Agaricomycotina</taxon>
        <taxon>Agaricomycetes</taxon>
        <taxon>Agaricomycetidae</taxon>
        <taxon>Agaricales</taxon>
        <taxon>Pluteineae</taxon>
        <taxon>Amanitaceae</taxon>
        <taxon>Amanita</taxon>
    </lineage>
</organism>
<dbReference type="EMBL" id="KZ301969">
    <property type="protein sequence ID" value="PFH54479.1"/>
    <property type="molecule type" value="Genomic_DNA"/>
</dbReference>
<dbReference type="GO" id="GO:0005739">
    <property type="term" value="C:mitochondrion"/>
    <property type="evidence" value="ECO:0007669"/>
    <property type="project" value="TreeGrafter"/>
</dbReference>
<accession>A0A2A9NVB0</accession>
<dbReference type="Proteomes" id="UP000242287">
    <property type="component" value="Unassembled WGS sequence"/>
</dbReference>
<gene>
    <name evidence="4" type="ORF">AMATHDRAFT_57</name>
</gene>
<evidence type="ECO:0000313" key="4">
    <source>
        <dbReference type="EMBL" id="PFH54479.1"/>
    </source>
</evidence>
<dbReference type="SUPFAM" id="SSF46565">
    <property type="entry name" value="Chaperone J-domain"/>
    <property type="match status" value="1"/>
</dbReference>
<dbReference type="PANTHER" id="PTHR14021:SF15">
    <property type="entry name" value="IRON-SULFUR CLUSTER CO-CHAPERONE PROTEIN HSCB"/>
    <property type="match status" value="1"/>
</dbReference>
<comment type="similarity">
    <text evidence="1">Belongs to the HscB family.</text>
</comment>
<proteinExistence type="inferred from homology"/>
<dbReference type="STRING" id="703135.A0A2A9NVB0"/>
<keyword evidence="2" id="KW-0143">Chaperone</keyword>
<dbReference type="SUPFAM" id="SSF47144">
    <property type="entry name" value="HSC20 (HSCB), C-terminal oligomerisation domain"/>
    <property type="match status" value="1"/>
</dbReference>
<dbReference type="OrthoDB" id="448954at2759"/>
<dbReference type="NCBIfam" id="TIGR00714">
    <property type="entry name" value="hscB"/>
    <property type="match status" value="1"/>
</dbReference>
<dbReference type="Gene3D" id="1.20.1280.20">
    <property type="entry name" value="HscB, C-terminal domain"/>
    <property type="match status" value="1"/>
</dbReference>
<dbReference type="GO" id="GO:0044571">
    <property type="term" value="P:[2Fe-2S] cluster assembly"/>
    <property type="evidence" value="ECO:0007669"/>
    <property type="project" value="InterPro"/>
</dbReference>
<evidence type="ECO:0000256" key="2">
    <source>
        <dbReference type="ARBA" id="ARBA00023186"/>
    </source>
</evidence>
<dbReference type="Gene3D" id="1.10.287.110">
    <property type="entry name" value="DnaJ domain"/>
    <property type="match status" value="1"/>
</dbReference>